<name>A0AAJ1EXI9_9GAMM</name>
<accession>A0AAJ1EXI9</accession>
<dbReference type="InterPro" id="IPR001433">
    <property type="entry name" value="OxRdtase_FAD/NAD-bd"/>
</dbReference>
<dbReference type="InterPro" id="IPR036010">
    <property type="entry name" value="2Fe-2S_ferredoxin-like_sf"/>
</dbReference>
<organism evidence="5 6">
    <name type="scientific">Shewanella zhuhaiensis</name>
    <dbReference type="NCBI Taxonomy" id="2919576"/>
    <lineage>
        <taxon>Bacteria</taxon>
        <taxon>Pseudomonadati</taxon>
        <taxon>Pseudomonadota</taxon>
        <taxon>Gammaproteobacteria</taxon>
        <taxon>Alteromonadales</taxon>
        <taxon>Shewanellaceae</taxon>
        <taxon>Shewanella</taxon>
    </lineage>
</organism>
<evidence type="ECO:0000259" key="4">
    <source>
        <dbReference type="PROSITE" id="PS51384"/>
    </source>
</evidence>
<dbReference type="GO" id="GO:0016491">
    <property type="term" value="F:oxidoreductase activity"/>
    <property type="evidence" value="ECO:0007669"/>
    <property type="project" value="InterPro"/>
</dbReference>
<dbReference type="SUPFAM" id="SSF54292">
    <property type="entry name" value="2Fe-2S ferredoxin-like"/>
    <property type="match status" value="1"/>
</dbReference>
<dbReference type="InterPro" id="IPR039261">
    <property type="entry name" value="FNR_nucleotide-bd"/>
</dbReference>
<dbReference type="Pfam" id="PF00970">
    <property type="entry name" value="FAD_binding_6"/>
    <property type="match status" value="1"/>
</dbReference>
<keyword evidence="1" id="KW-0830">Ubiquinone</keyword>
<gene>
    <name evidence="5" type="ORF">MJ923_07000</name>
</gene>
<evidence type="ECO:0000313" key="5">
    <source>
        <dbReference type="EMBL" id="MCH4294049.1"/>
    </source>
</evidence>
<dbReference type="CDD" id="cd00207">
    <property type="entry name" value="fer2"/>
    <property type="match status" value="1"/>
</dbReference>
<dbReference type="PANTHER" id="PTHR47354:SF3">
    <property type="entry name" value="OXIDOREDUCTASE-RELATED"/>
    <property type="match status" value="1"/>
</dbReference>
<dbReference type="Gene3D" id="3.40.50.80">
    <property type="entry name" value="Nucleotide-binding domain of ferredoxin-NADP reductase (FNR) module"/>
    <property type="match status" value="1"/>
</dbReference>
<dbReference type="InterPro" id="IPR017927">
    <property type="entry name" value="FAD-bd_FR_type"/>
</dbReference>
<proteinExistence type="predicted"/>
<dbReference type="EMBL" id="JAKUDL010000002">
    <property type="protein sequence ID" value="MCH4294049.1"/>
    <property type="molecule type" value="Genomic_DNA"/>
</dbReference>
<dbReference type="InterPro" id="IPR012675">
    <property type="entry name" value="Beta-grasp_dom_sf"/>
</dbReference>
<dbReference type="AlphaFoldDB" id="A0AAJ1EXI9"/>
<dbReference type="PROSITE" id="PS51085">
    <property type="entry name" value="2FE2S_FER_2"/>
    <property type="match status" value="1"/>
</dbReference>
<reference evidence="5 6" key="1">
    <citation type="submission" date="2022-02" db="EMBL/GenBank/DDBJ databases">
        <title>The genome sequence of Shewanella sp. 3B26.</title>
        <authorList>
            <person name="Du J."/>
        </authorList>
    </citation>
    <scope>NUCLEOTIDE SEQUENCE [LARGE SCALE GENOMIC DNA]</scope>
    <source>
        <strain evidence="5 6">3B26</strain>
    </source>
</reference>
<evidence type="ECO:0000313" key="6">
    <source>
        <dbReference type="Proteomes" id="UP001297581"/>
    </source>
</evidence>
<dbReference type="SUPFAM" id="SSF63380">
    <property type="entry name" value="Riboflavin synthase domain-like"/>
    <property type="match status" value="1"/>
</dbReference>
<protein>
    <submittedName>
        <fullName evidence="5">2Fe-2S iron-sulfur cluster-binding protein</fullName>
    </submittedName>
</protein>
<dbReference type="Pfam" id="PF00175">
    <property type="entry name" value="NAD_binding_1"/>
    <property type="match status" value="1"/>
</dbReference>
<evidence type="ECO:0000256" key="2">
    <source>
        <dbReference type="ARBA" id="ARBA00034078"/>
    </source>
</evidence>
<dbReference type="RefSeq" id="WP_240590480.1">
    <property type="nucleotide sequence ID" value="NZ_JAKUDL010000002.1"/>
</dbReference>
<feature type="domain" description="FAD-binding FR-type" evidence="4">
    <location>
        <begin position="88"/>
        <end position="191"/>
    </location>
</feature>
<sequence>MTLFFLDNQRFHAEPGETILSSLKRAGHPHNYSCTKGLCRCCLLKLDEGLAPAKAQKGLEPELKAEGLLFACQCVPKEGMKLSVLNEAVLMPARLLDKQSIGADVLRLVLRPQDATGFHAGLCVGLRAPGEDGQSAGMGRTYGIAPGLGEGTIAFHIRRKRNGQFSQWLCQQANVGDTLMLTRPWGRCDYRSEYLNDELIVVAFGTGIGPALGMVQAALLAGHEKPIHLYHWGKYLDDLYLHRPLLKLMLEHRNLFYQGLIAAQSDKERIDNNRVRLIGVPEVLKERHELGRDKRLFLFGEPDMVAKVTEYAFLSALDMERIHSQSFEYRDLRKRPRK</sequence>
<evidence type="ECO:0000259" key="3">
    <source>
        <dbReference type="PROSITE" id="PS51085"/>
    </source>
</evidence>
<dbReference type="PROSITE" id="PS51384">
    <property type="entry name" value="FAD_FR"/>
    <property type="match status" value="1"/>
</dbReference>
<dbReference type="InterPro" id="IPR050415">
    <property type="entry name" value="MRET"/>
</dbReference>
<dbReference type="PANTHER" id="PTHR47354">
    <property type="entry name" value="NADH OXIDOREDUCTASE HCR"/>
    <property type="match status" value="1"/>
</dbReference>
<dbReference type="Pfam" id="PF00111">
    <property type="entry name" value="Fer2"/>
    <property type="match status" value="1"/>
</dbReference>
<comment type="caution">
    <text evidence="5">The sequence shown here is derived from an EMBL/GenBank/DDBJ whole genome shotgun (WGS) entry which is preliminary data.</text>
</comment>
<dbReference type="Gene3D" id="3.10.20.30">
    <property type="match status" value="1"/>
</dbReference>
<dbReference type="CDD" id="cd06194">
    <property type="entry name" value="FNR_N-term_Iron_sulfur_binding"/>
    <property type="match status" value="1"/>
</dbReference>
<dbReference type="GO" id="GO:0051536">
    <property type="term" value="F:iron-sulfur cluster binding"/>
    <property type="evidence" value="ECO:0007669"/>
    <property type="project" value="InterPro"/>
</dbReference>
<comment type="cofactor">
    <cofactor evidence="2">
        <name>[2Fe-2S] cluster</name>
        <dbReference type="ChEBI" id="CHEBI:190135"/>
    </cofactor>
</comment>
<dbReference type="InterPro" id="IPR017938">
    <property type="entry name" value="Riboflavin_synthase-like_b-brl"/>
</dbReference>
<dbReference type="SUPFAM" id="SSF52343">
    <property type="entry name" value="Ferredoxin reductase-like, C-terminal NADP-linked domain"/>
    <property type="match status" value="1"/>
</dbReference>
<dbReference type="InterPro" id="IPR001041">
    <property type="entry name" value="2Fe-2S_ferredoxin-type"/>
</dbReference>
<dbReference type="InterPro" id="IPR008333">
    <property type="entry name" value="Cbr1-like_FAD-bd_dom"/>
</dbReference>
<dbReference type="Gene3D" id="2.40.30.10">
    <property type="entry name" value="Translation factors"/>
    <property type="match status" value="1"/>
</dbReference>
<dbReference type="Proteomes" id="UP001297581">
    <property type="component" value="Unassembled WGS sequence"/>
</dbReference>
<feature type="domain" description="2Fe-2S ferredoxin-type" evidence="3">
    <location>
        <begin position="1"/>
        <end position="88"/>
    </location>
</feature>
<keyword evidence="6" id="KW-1185">Reference proteome</keyword>
<evidence type="ECO:0000256" key="1">
    <source>
        <dbReference type="ARBA" id="ARBA00023075"/>
    </source>
</evidence>